<dbReference type="SUPFAM" id="SSF46785">
    <property type="entry name" value="Winged helix' DNA-binding domain"/>
    <property type="match status" value="1"/>
</dbReference>
<dbReference type="InterPro" id="IPR012318">
    <property type="entry name" value="HTH_CRP"/>
</dbReference>
<dbReference type="PANTHER" id="PTHR24567:SF68">
    <property type="entry name" value="DNA-BINDING TRANSCRIPTIONAL DUAL REGULATOR CRP"/>
    <property type="match status" value="1"/>
</dbReference>
<dbReference type="InterPro" id="IPR036390">
    <property type="entry name" value="WH_DNA-bd_sf"/>
</dbReference>
<evidence type="ECO:0000259" key="4">
    <source>
        <dbReference type="PROSITE" id="PS50042"/>
    </source>
</evidence>
<dbReference type="SUPFAM" id="SSF51206">
    <property type="entry name" value="cAMP-binding domain-like"/>
    <property type="match status" value="1"/>
</dbReference>
<dbReference type="GO" id="GO:0003700">
    <property type="term" value="F:DNA-binding transcription factor activity"/>
    <property type="evidence" value="ECO:0007669"/>
    <property type="project" value="TreeGrafter"/>
</dbReference>
<dbReference type="PANTHER" id="PTHR24567">
    <property type="entry name" value="CRP FAMILY TRANSCRIPTIONAL REGULATORY PROTEIN"/>
    <property type="match status" value="1"/>
</dbReference>
<keyword evidence="1" id="KW-0805">Transcription regulation</keyword>
<dbReference type="Gene3D" id="1.10.10.10">
    <property type="entry name" value="Winged helix-like DNA-binding domain superfamily/Winged helix DNA-binding domain"/>
    <property type="match status" value="1"/>
</dbReference>
<evidence type="ECO:0000256" key="3">
    <source>
        <dbReference type="ARBA" id="ARBA00023163"/>
    </source>
</evidence>
<dbReference type="CDD" id="cd00038">
    <property type="entry name" value="CAP_ED"/>
    <property type="match status" value="1"/>
</dbReference>
<dbReference type="Gene3D" id="2.60.120.10">
    <property type="entry name" value="Jelly Rolls"/>
    <property type="match status" value="1"/>
</dbReference>
<evidence type="ECO:0000256" key="2">
    <source>
        <dbReference type="ARBA" id="ARBA00023125"/>
    </source>
</evidence>
<dbReference type="GO" id="GO:0005829">
    <property type="term" value="C:cytosol"/>
    <property type="evidence" value="ECO:0007669"/>
    <property type="project" value="TreeGrafter"/>
</dbReference>
<dbReference type="InterPro" id="IPR014710">
    <property type="entry name" value="RmlC-like_jellyroll"/>
</dbReference>
<dbReference type="Pfam" id="PF13545">
    <property type="entry name" value="HTH_Crp_2"/>
    <property type="match status" value="1"/>
</dbReference>
<dbReference type="GO" id="GO:0003677">
    <property type="term" value="F:DNA binding"/>
    <property type="evidence" value="ECO:0007669"/>
    <property type="project" value="UniProtKB-KW"/>
</dbReference>
<accession>A0A3B0S3Z6</accession>
<dbReference type="EMBL" id="UOEH01000157">
    <property type="protein sequence ID" value="VAV95098.1"/>
    <property type="molecule type" value="Genomic_DNA"/>
</dbReference>
<protein>
    <recommendedName>
        <fullName evidence="4">Cyclic nucleotide-binding domain-containing protein</fullName>
    </recommendedName>
</protein>
<proteinExistence type="predicted"/>
<keyword evidence="2" id="KW-0238">DNA-binding</keyword>
<keyword evidence="3" id="KW-0804">Transcription</keyword>
<dbReference type="PROSITE" id="PS50042">
    <property type="entry name" value="CNMP_BINDING_3"/>
    <property type="match status" value="1"/>
</dbReference>
<feature type="domain" description="Cyclic nucleotide-binding" evidence="4">
    <location>
        <begin position="17"/>
        <end position="137"/>
    </location>
</feature>
<dbReference type="InterPro" id="IPR018490">
    <property type="entry name" value="cNMP-bd_dom_sf"/>
</dbReference>
<dbReference type="AlphaFoldDB" id="A0A3B0S3Z6"/>
<evidence type="ECO:0000313" key="5">
    <source>
        <dbReference type="EMBL" id="VAV95098.1"/>
    </source>
</evidence>
<organism evidence="5">
    <name type="scientific">hydrothermal vent metagenome</name>
    <dbReference type="NCBI Taxonomy" id="652676"/>
    <lineage>
        <taxon>unclassified sequences</taxon>
        <taxon>metagenomes</taxon>
        <taxon>ecological metagenomes</taxon>
    </lineage>
</organism>
<sequence>MSALNDSLKWELKNNPLFHELDEATFDNLLRAAKPKIYKSRASIFHEGDPGGSMLMVLSGQVKITTLAANGKECVLAFMGPGDVVGELTVLEGGARTASAQAIEASRVLELTRSAFMTALENNPSTALKIIEILCKRLRTTSEMVEDAALLAAAPRLARTLLRLVRSNGVTTDDRVMIDLPLSQSTLGAHAGLLRESVNRQPSITRLGSGENCRPP</sequence>
<name>A0A3B0S3Z6_9ZZZZ</name>
<dbReference type="Pfam" id="PF00027">
    <property type="entry name" value="cNMP_binding"/>
    <property type="match status" value="1"/>
</dbReference>
<dbReference type="InterPro" id="IPR000595">
    <property type="entry name" value="cNMP-bd_dom"/>
</dbReference>
<dbReference type="InterPro" id="IPR050397">
    <property type="entry name" value="Env_Response_Regulators"/>
</dbReference>
<gene>
    <name evidence="5" type="ORF">MNBD_ALPHA05-686</name>
</gene>
<evidence type="ECO:0000256" key="1">
    <source>
        <dbReference type="ARBA" id="ARBA00023015"/>
    </source>
</evidence>
<dbReference type="SMART" id="SM00100">
    <property type="entry name" value="cNMP"/>
    <property type="match status" value="1"/>
</dbReference>
<dbReference type="InterPro" id="IPR036388">
    <property type="entry name" value="WH-like_DNA-bd_sf"/>
</dbReference>
<reference evidence="5" key="1">
    <citation type="submission" date="2018-06" db="EMBL/GenBank/DDBJ databases">
        <authorList>
            <person name="Zhirakovskaya E."/>
        </authorList>
    </citation>
    <scope>NUCLEOTIDE SEQUENCE</scope>
</reference>